<name>A0ABR4BC07_9LECA</name>
<organism evidence="6 7">
    <name type="scientific">Lepraria finkii</name>
    <dbReference type="NCBI Taxonomy" id="1340010"/>
    <lineage>
        <taxon>Eukaryota</taxon>
        <taxon>Fungi</taxon>
        <taxon>Dikarya</taxon>
        <taxon>Ascomycota</taxon>
        <taxon>Pezizomycotina</taxon>
        <taxon>Lecanoromycetes</taxon>
        <taxon>OSLEUM clade</taxon>
        <taxon>Lecanoromycetidae</taxon>
        <taxon>Lecanorales</taxon>
        <taxon>Lecanorineae</taxon>
        <taxon>Stereocaulaceae</taxon>
        <taxon>Lepraria</taxon>
    </lineage>
</organism>
<evidence type="ECO:0000256" key="1">
    <source>
        <dbReference type="ARBA" id="ARBA00004167"/>
    </source>
</evidence>
<dbReference type="PANTHER" id="PTHR15549">
    <property type="entry name" value="PAIRED IMMUNOGLOBULIN-LIKE TYPE 2 RECEPTOR"/>
    <property type="match status" value="1"/>
</dbReference>
<comment type="caution">
    <text evidence="6">The sequence shown here is derived from an EMBL/GenBank/DDBJ whole genome shotgun (WGS) entry which is preliminary data.</text>
</comment>
<dbReference type="InterPro" id="IPR036259">
    <property type="entry name" value="MFS_trans_sf"/>
</dbReference>
<keyword evidence="2 5" id="KW-0812">Transmembrane</keyword>
<keyword evidence="4 5" id="KW-0472">Membrane</keyword>
<feature type="transmembrane region" description="Helical" evidence="5">
    <location>
        <begin position="71"/>
        <end position="92"/>
    </location>
</feature>
<comment type="subcellular location">
    <subcellularLocation>
        <location evidence="1">Membrane</location>
        <topology evidence="1">Single-pass membrane protein</topology>
    </subcellularLocation>
</comment>
<evidence type="ECO:0000313" key="6">
    <source>
        <dbReference type="EMBL" id="KAL2054963.1"/>
    </source>
</evidence>
<evidence type="ECO:0000313" key="7">
    <source>
        <dbReference type="Proteomes" id="UP001590951"/>
    </source>
</evidence>
<evidence type="ECO:0000256" key="4">
    <source>
        <dbReference type="ARBA" id="ARBA00023136"/>
    </source>
</evidence>
<accession>A0ABR4BC07</accession>
<dbReference type="EMBL" id="JBHFEH010000013">
    <property type="protein sequence ID" value="KAL2054963.1"/>
    <property type="molecule type" value="Genomic_DNA"/>
</dbReference>
<gene>
    <name evidence="6" type="ORF">ABVK25_004785</name>
</gene>
<protein>
    <submittedName>
        <fullName evidence="6">Uncharacterized protein</fullName>
    </submittedName>
</protein>
<reference evidence="6 7" key="1">
    <citation type="submission" date="2024-09" db="EMBL/GenBank/DDBJ databases">
        <title>Rethinking Asexuality: The Enigmatic Case of Functional Sexual Genes in Lepraria (Stereocaulaceae).</title>
        <authorList>
            <person name="Doellman M."/>
            <person name="Sun Y."/>
            <person name="Barcenas-Pena A."/>
            <person name="Lumbsch H.T."/>
            <person name="Grewe F."/>
        </authorList>
    </citation>
    <scope>NUCLEOTIDE SEQUENCE [LARGE SCALE GENOMIC DNA]</scope>
    <source>
        <strain evidence="6 7">Grewe 0041</strain>
    </source>
</reference>
<dbReference type="Proteomes" id="UP001590951">
    <property type="component" value="Unassembled WGS sequence"/>
</dbReference>
<keyword evidence="3 5" id="KW-1133">Transmembrane helix</keyword>
<dbReference type="InterPro" id="IPR051694">
    <property type="entry name" value="Immunoregulatory_rcpt-like"/>
</dbReference>
<evidence type="ECO:0000256" key="3">
    <source>
        <dbReference type="ARBA" id="ARBA00022989"/>
    </source>
</evidence>
<dbReference type="SUPFAM" id="SSF103473">
    <property type="entry name" value="MFS general substrate transporter"/>
    <property type="match status" value="1"/>
</dbReference>
<evidence type="ECO:0000256" key="5">
    <source>
        <dbReference type="SAM" id="Phobius"/>
    </source>
</evidence>
<sequence length="158" mass="16454">MPFGGSDLLAALSTYYEAGVYPSTIVTPGVMTSTAASTTSQTTAAITSQASSAGSVPSQSRSTGLSAGAKVGISFGVAFGLCLVGAALYFLLRRRRKGKSHYETDAQGKSPEVALELCKSELTGHSSRMEMDAVPPTHEVPSIYEVHQMPHAQDDPGL</sequence>
<proteinExistence type="predicted"/>
<keyword evidence="7" id="KW-1185">Reference proteome</keyword>
<evidence type="ECO:0000256" key="2">
    <source>
        <dbReference type="ARBA" id="ARBA00022692"/>
    </source>
</evidence>